<proteinExistence type="predicted"/>
<organism evidence="4 5">
    <name type="scientific">Amycolatopsis acidiphila</name>
    <dbReference type="NCBI Taxonomy" id="715473"/>
    <lineage>
        <taxon>Bacteria</taxon>
        <taxon>Bacillati</taxon>
        <taxon>Actinomycetota</taxon>
        <taxon>Actinomycetes</taxon>
        <taxon>Pseudonocardiales</taxon>
        <taxon>Pseudonocardiaceae</taxon>
        <taxon>Amycolatopsis</taxon>
    </lineage>
</organism>
<keyword evidence="4" id="KW-0808">Transferase</keyword>
<dbReference type="SUPFAM" id="SSF56235">
    <property type="entry name" value="N-terminal nucleophile aminohydrolases (Ntn hydrolases)"/>
    <property type="match status" value="1"/>
</dbReference>
<feature type="domain" description="Glutamine amidotransferase type-2" evidence="3">
    <location>
        <begin position="2"/>
        <end position="256"/>
    </location>
</feature>
<evidence type="ECO:0000259" key="3">
    <source>
        <dbReference type="PROSITE" id="PS51278"/>
    </source>
</evidence>
<dbReference type="InterPro" id="IPR026869">
    <property type="entry name" value="EgtC-like"/>
</dbReference>
<gene>
    <name evidence="4" type="ORF">FNH06_04315</name>
</gene>
<dbReference type="EMBL" id="VJZA01000004">
    <property type="protein sequence ID" value="TVT25048.1"/>
    <property type="molecule type" value="Genomic_DNA"/>
</dbReference>
<evidence type="ECO:0000256" key="1">
    <source>
        <dbReference type="ARBA" id="ARBA00022962"/>
    </source>
</evidence>
<dbReference type="CDD" id="cd01908">
    <property type="entry name" value="YafJ"/>
    <property type="match status" value="1"/>
</dbReference>
<dbReference type="Gene3D" id="3.60.20.10">
    <property type="entry name" value="Glutamine Phosphoribosylpyrophosphate, subunit 1, domain 1"/>
    <property type="match status" value="1"/>
</dbReference>
<sequence>MCRLFGLSAAPRRVRATFWLLDATDSLAQQSRREPDGTGLGVFAAGGKPVVDKQPLPACQDPAFVLDAKERASTTFLAHIRYASTGGLDPRNTHPFEQHGRLFAHNGVLGDLPRLEAQLGDHRDLVAGDTDSERFFALITKQIDAHGGDVGAGITAAARWLAENLPVYAINLILTTPTELWALRYPDTHDLFLLRRAPGGPHGDRRLEHASTAGHGHARSDALSEHPAVVVASERMDDDPGWQPLRPGELLHVDDQLVCVRRIVIDHPPRHLLSPRELGAGTATSQAAT</sequence>
<feature type="region of interest" description="Disordered" evidence="2">
    <location>
        <begin position="203"/>
        <end position="222"/>
    </location>
</feature>
<evidence type="ECO:0000313" key="4">
    <source>
        <dbReference type="EMBL" id="TVT25048.1"/>
    </source>
</evidence>
<dbReference type="AlphaFoldDB" id="A0A558ALA1"/>
<keyword evidence="5" id="KW-1185">Reference proteome</keyword>
<reference evidence="4 5" key="1">
    <citation type="submission" date="2019-07" db="EMBL/GenBank/DDBJ databases">
        <title>New species of Amycolatopsis and Streptomyces.</title>
        <authorList>
            <person name="Duangmal K."/>
            <person name="Teo W.F.A."/>
            <person name="Lipun K."/>
        </authorList>
    </citation>
    <scope>NUCLEOTIDE SEQUENCE [LARGE SCALE GENOMIC DNA]</scope>
    <source>
        <strain evidence="4 5">JCM 30562</strain>
    </source>
</reference>
<dbReference type="GO" id="GO:0016740">
    <property type="term" value="F:transferase activity"/>
    <property type="evidence" value="ECO:0007669"/>
    <property type="project" value="UniProtKB-KW"/>
</dbReference>
<dbReference type="PROSITE" id="PS51278">
    <property type="entry name" value="GATASE_TYPE_2"/>
    <property type="match status" value="1"/>
</dbReference>
<protein>
    <submittedName>
        <fullName evidence="4">Class II glutamine amidotransferase</fullName>
    </submittedName>
</protein>
<keyword evidence="1 4" id="KW-0315">Glutamine amidotransferase</keyword>
<dbReference type="OrthoDB" id="9804310at2"/>
<dbReference type="InterPro" id="IPR029055">
    <property type="entry name" value="Ntn_hydrolases_N"/>
</dbReference>
<name>A0A558ALA1_9PSEU</name>
<dbReference type="RefSeq" id="WP_144633892.1">
    <property type="nucleotide sequence ID" value="NZ_BNAX01000015.1"/>
</dbReference>
<dbReference type="PANTHER" id="PTHR42824">
    <property type="entry name" value="GLUTAMINE AMIDOTRANSFERASE"/>
    <property type="match status" value="1"/>
</dbReference>
<dbReference type="PANTHER" id="PTHR42824:SF1">
    <property type="entry name" value="GLUTAMINE AMIDOTRANSFERASE YAFJ-RELATED"/>
    <property type="match status" value="1"/>
</dbReference>
<dbReference type="Proteomes" id="UP000318578">
    <property type="component" value="Unassembled WGS sequence"/>
</dbReference>
<dbReference type="InterPro" id="IPR017932">
    <property type="entry name" value="GATase_2_dom"/>
</dbReference>
<dbReference type="Pfam" id="PF13230">
    <property type="entry name" value="GATase_4"/>
    <property type="match status" value="1"/>
</dbReference>
<evidence type="ECO:0000313" key="5">
    <source>
        <dbReference type="Proteomes" id="UP000318578"/>
    </source>
</evidence>
<evidence type="ECO:0000256" key="2">
    <source>
        <dbReference type="SAM" id="MobiDB-lite"/>
    </source>
</evidence>
<accession>A0A558ALA1</accession>
<comment type="caution">
    <text evidence="4">The sequence shown here is derived from an EMBL/GenBank/DDBJ whole genome shotgun (WGS) entry which is preliminary data.</text>
</comment>